<evidence type="ECO:0000313" key="2">
    <source>
        <dbReference type="EMBL" id="KAJ1214791.1"/>
    </source>
</evidence>
<keyword evidence="3" id="KW-1185">Reference proteome</keyword>
<feature type="compositionally biased region" description="Polar residues" evidence="1">
    <location>
        <begin position="96"/>
        <end position="114"/>
    </location>
</feature>
<proteinExistence type="predicted"/>
<dbReference type="AlphaFoldDB" id="A0AAV7WPD6"/>
<protein>
    <submittedName>
        <fullName evidence="2">Uncharacterized protein</fullName>
    </submittedName>
</protein>
<evidence type="ECO:0000313" key="3">
    <source>
        <dbReference type="Proteomes" id="UP001066276"/>
    </source>
</evidence>
<comment type="caution">
    <text evidence="2">The sequence shown here is derived from an EMBL/GenBank/DDBJ whole genome shotgun (WGS) entry which is preliminary data.</text>
</comment>
<organism evidence="2 3">
    <name type="scientific">Pleurodeles waltl</name>
    <name type="common">Iberian ribbed newt</name>
    <dbReference type="NCBI Taxonomy" id="8319"/>
    <lineage>
        <taxon>Eukaryota</taxon>
        <taxon>Metazoa</taxon>
        <taxon>Chordata</taxon>
        <taxon>Craniata</taxon>
        <taxon>Vertebrata</taxon>
        <taxon>Euteleostomi</taxon>
        <taxon>Amphibia</taxon>
        <taxon>Batrachia</taxon>
        <taxon>Caudata</taxon>
        <taxon>Salamandroidea</taxon>
        <taxon>Salamandridae</taxon>
        <taxon>Pleurodelinae</taxon>
        <taxon>Pleurodeles</taxon>
    </lineage>
</organism>
<reference evidence="2" key="1">
    <citation type="journal article" date="2022" name="bioRxiv">
        <title>Sequencing and chromosome-scale assembly of the giantPleurodeles waltlgenome.</title>
        <authorList>
            <person name="Brown T."/>
            <person name="Elewa A."/>
            <person name="Iarovenko S."/>
            <person name="Subramanian E."/>
            <person name="Araus A.J."/>
            <person name="Petzold A."/>
            <person name="Susuki M."/>
            <person name="Suzuki K.-i.T."/>
            <person name="Hayashi T."/>
            <person name="Toyoda A."/>
            <person name="Oliveira C."/>
            <person name="Osipova E."/>
            <person name="Leigh N.D."/>
            <person name="Simon A."/>
            <person name="Yun M.H."/>
        </authorList>
    </citation>
    <scope>NUCLEOTIDE SEQUENCE</scope>
    <source>
        <strain evidence="2">20211129_DDA</strain>
        <tissue evidence="2">Liver</tissue>
    </source>
</reference>
<dbReference type="EMBL" id="JANPWB010000001">
    <property type="protein sequence ID" value="KAJ1214791.1"/>
    <property type="molecule type" value="Genomic_DNA"/>
</dbReference>
<accession>A0AAV7WPD6</accession>
<feature type="region of interest" description="Disordered" evidence="1">
    <location>
        <begin position="61"/>
        <end position="114"/>
    </location>
</feature>
<sequence>MLLRTLAARWAHPPLRTAVPSGYDFFVVRPEAGRVPLVAQSPLFKALRDPRGWLSLSLCPSGSRTPVRSLTPGGGPPLSPTRVLSHSPGLYDQLGAPNTPSGLLKPQQSVLGRR</sequence>
<gene>
    <name evidence="2" type="ORF">NDU88_002402</name>
</gene>
<name>A0AAV7WPD6_PLEWA</name>
<evidence type="ECO:0000256" key="1">
    <source>
        <dbReference type="SAM" id="MobiDB-lite"/>
    </source>
</evidence>
<dbReference type="Proteomes" id="UP001066276">
    <property type="component" value="Chromosome 1_1"/>
</dbReference>